<comment type="subcellular location">
    <subcellularLocation>
        <location evidence="1">Membrane</location>
        <topology evidence="1">Multi-pass membrane protein</topology>
    </subcellularLocation>
</comment>
<comment type="similarity">
    <text evidence="2">Belongs to the TerC family.</text>
</comment>
<dbReference type="AlphaFoldDB" id="A9BAJ4"/>
<dbReference type="OrthoDB" id="510141at2"/>
<feature type="transmembrane region" description="Helical" evidence="6">
    <location>
        <begin position="87"/>
        <end position="105"/>
    </location>
</feature>
<dbReference type="KEGG" id="pmj:P9211_09251"/>
<gene>
    <name evidence="7" type="primary">terC</name>
    <name evidence="7" type="ordered locus">P9211_09251</name>
</gene>
<dbReference type="STRING" id="93059.P9211_09251"/>
<dbReference type="PANTHER" id="PTHR30238">
    <property type="entry name" value="MEMBRANE BOUND PREDICTED REDOX MODULATOR"/>
    <property type="match status" value="1"/>
</dbReference>
<dbReference type="RefSeq" id="WP_012195477.1">
    <property type="nucleotide sequence ID" value="NC_009976.1"/>
</dbReference>
<evidence type="ECO:0000256" key="6">
    <source>
        <dbReference type="SAM" id="Phobius"/>
    </source>
</evidence>
<dbReference type="EMBL" id="CP000878">
    <property type="protein sequence ID" value="ABX08856.1"/>
    <property type="molecule type" value="Genomic_DNA"/>
</dbReference>
<keyword evidence="4 6" id="KW-1133">Transmembrane helix</keyword>
<dbReference type="Pfam" id="PF03741">
    <property type="entry name" value="TerC"/>
    <property type="match status" value="1"/>
</dbReference>
<dbReference type="InterPro" id="IPR005496">
    <property type="entry name" value="Integral_membrane_TerC"/>
</dbReference>
<name>A9BAJ4_PROM4</name>
<evidence type="ECO:0000313" key="8">
    <source>
        <dbReference type="Proteomes" id="UP000000788"/>
    </source>
</evidence>
<feature type="transmembrane region" description="Helical" evidence="6">
    <location>
        <begin position="213"/>
        <end position="230"/>
    </location>
</feature>
<dbReference type="GO" id="GO:0016020">
    <property type="term" value="C:membrane"/>
    <property type="evidence" value="ECO:0007669"/>
    <property type="project" value="UniProtKB-SubCell"/>
</dbReference>
<dbReference type="HOGENOM" id="CLU_070543_1_0_3"/>
<dbReference type="NCBIfam" id="TIGR03716">
    <property type="entry name" value="R_switched_YkoY"/>
    <property type="match status" value="1"/>
</dbReference>
<feature type="transmembrane region" description="Helical" evidence="6">
    <location>
        <begin position="60"/>
        <end position="81"/>
    </location>
</feature>
<evidence type="ECO:0000256" key="4">
    <source>
        <dbReference type="ARBA" id="ARBA00022989"/>
    </source>
</evidence>
<evidence type="ECO:0000256" key="1">
    <source>
        <dbReference type="ARBA" id="ARBA00004141"/>
    </source>
</evidence>
<keyword evidence="3 6" id="KW-0812">Transmembrane</keyword>
<protein>
    <submittedName>
        <fullName evidence="7">Membrane protein TerC, possibly involved in tellurium resistance</fullName>
    </submittedName>
</protein>
<dbReference type="eggNOG" id="COG0861">
    <property type="taxonomic scope" value="Bacteria"/>
</dbReference>
<evidence type="ECO:0000256" key="3">
    <source>
        <dbReference type="ARBA" id="ARBA00022692"/>
    </source>
</evidence>
<accession>A9BAJ4</accession>
<feature type="transmembrane region" description="Helical" evidence="6">
    <location>
        <begin position="154"/>
        <end position="174"/>
    </location>
</feature>
<organism evidence="7 8">
    <name type="scientific">Prochlorococcus marinus (strain MIT 9211)</name>
    <dbReference type="NCBI Taxonomy" id="93059"/>
    <lineage>
        <taxon>Bacteria</taxon>
        <taxon>Bacillati</taxon>
        <taxon>Cyanobacteriota</taxon>
        <taxon>Cyanophyceae</taxon>
        <taxon>Synechococcales</taxon>
        <taxon>Prochlorococcaceae</taxon>
        <taxon>Prochlorococcus</taxon>
    </lineage>
</organism>
<evidence type="ECO:0000256" key="2">
    <source>
        <dbReference type="ARBA" id="ARBA00007511"/>
    </source>
</evidence>
<dbReference type="InterPro" id="IPR022493">
    <property type="entry name" value="CHP03716_TM_YkoY"/>
</dbReference>
<evidence type="ECO:0000256" key="5">
    <source>
        <dbReference type="ARBA" id="ARBA00023136"/>
    </source>
</evidence>
<evidence type="ECO:0000313" key="7">
    <source>
        <dbReference type="EMBL" id="ABX08856.1"/>
    </source>
</evidence>
<proteinExistence type="inferred from homology"/>
<dbReference type="PANTHER" id="PTHR30238:SF4">
    <property type="entry name" value="SLL1022 PROTEIN"/>
    <property type="match status" value="1"/>
</dbReference>
<feature type="transmembrane region" description="Helical" evidence="6">
    <location>
        <begin position="126"/>
        <end position="148"/>
    </location>
</feature>
<reference evidence="7 8" key="1">
    <citation type="journal article" date="2007" name="PLoS Genet.">
        <title>Patterns and implications of gene gain and loss in the evolution of Prochlorococcus.</title>
        <authorList>
            <person name="Kettler G.C."/>
            <person name="Martiny A.C."/>
            <person name="Huang K."/>
            <person name="Zucker J."/>
            <person name="Coleman M.L."/>
            <person name="Rodrigue S."/>
            <person name="Chen F."/>
            <person name="Lapidus A."/>
            <person name="Ferriera S."/>
            <person name="Johnson J."/>
            <person name="Steglich C."/>
            <person name="Church G.M."/>
            <person name="Richardson P."/>
            <person name="Chisholm S.W."/>
        </authorList>
    </citation>
    <scope>NUCLEOTIDE SEQUENCE [LARGE SCALE GENOMIC DNA]</scope>
    <source>
        <strain evidence="8">MIT 9211</strain>
    </source>
</reference>
<sequence length="236" mass="26176">MDSASLDSLTPILDGIDRWVEIAPLLPLIIILEIVLSADNAVALASITRQLRNIELQRKALNIGIFISLILRMVLLVTANYIIRYSIVQLTASIYLFTLVIRFFLSIEDSTTKESSSKETLSMLQIVVLLAITDLAFSIDSVTAAVAISDQLLLIITGTVVGVIALRFTADFFIRWLEIFVNLEAAGYIAVGLVALKLFVQSLILSINISDSYFFIILASIFLWGFSRKIKKEDSQ</sequence>
<dbReference type="Proteomes" id="UP000000788">
    <property type="component" value="Chromosome"/>
</dbReference>
<keyword evidence="8" id="KW-1185">Reference proteome</keyword>
<keyword evidence="5 6" id="KW-0472">Membrane</keyword>
<feature type="transmembrane region" description="Helical" evidence="6">
    <location>
        <begin position="25"/>
        <end position="48"/>
    </location>
</feature>